<feature type="region of interest" description="Disordered" evidence="1">
    <location>
        <begin position="60"/>
        <end position="108"/>
    </location>
</feature>
<dbReference type="Proteomes" id="UP000298416">
    <property type="component" value="Unassembled WGS sequence"/>
</dbReference>
<dbReference type="PANTHER" id="PTHR33130:SF40">
    <property type="entry name" value="CHROMOGRANIN (DUF1639)"/>
    <property type="match status" value="1"/>
</dbReference>
<protein>
    <submittedName>
        <fullName evidence="2">Uncharacterized protein</fullName>
    </submittedName>
</protein>
<gene>
    <name evidence="2" type="ORF">SASPL_103884</name>
</gene>
<name>A0A8X8YIW7_SALSN</name>
<feature type="region of interest" description="Disordered" evidence="1">
    <location>
        <begin position="218"/>
        <end position="237"/>
    </location>
</feature>
<dbReference type="InterPro" id="IPR012438">
    <property type="entry name" value="DUF1639"/>
</dbReference>
<dbReference type="Pfam" id="PF07797">
    <property type="entry name" value="DUF1639"/>
    <property type="match status" value="1"/>
</dbReference>
<accession>A0A8X8YIW7</accession>
<feature type="compositionally biased region" description="Polar residues" evidence="1">
    <location>
        <begin position="378"/>
        <end position="388"/>
    </location>
</feature>
<keyword evidence="3" id="KW-1185">Reference proteome</keyword>
<feature type="compositionally biased region" description="Basic and acidic residues" evidence="1">
    <location>
        <begin position="276"/>
        <end position="288"/>
    </location>
</feature>
<proteinExistence type="predicted"/>
<reference evidence="2" key="2">
    <citation type="submission" date="2020-08" db="EMBL/GenBank/DDBJ databases">
        <title>Plant Genome Project.</title>
        <authorList>
            <person name="Zhang R.-G."/>
        </authorList>
    </citation>
    <scope>NUCLEOTIDE SEQUENCE</scope>
    <source>
        <strain evidence="2">Huo1</strain>
        <tissue evidence="2">Leaf</tissue>
    </source>
</reference>
<feature type="region of interest" description="Disordered" evidence="1">
    <location>
        <begin position="1"/>
        <end position="24"/>
    </location>
</feature>
<feature type="region of interest" description="Disordered" evidence="1">
    <location>
        <begin position="251"/>
        <end position="393"/>
    </location>
</feature>
<evidence type="ECO:0000313" key="3">
    <source>
        <dbReference type="Proteomes" id="UP000298416"/>
    </source>
</evidence>
<dbReference type="EMBL" id="PNBA02000002">
    <property type="protein sequence ID" value="KAG6432309.1"/>
    <property type="molecule type" value="Genomic_DNA"/>
</dbReference>
<feature type="compositionally biased region" description="Basic and acidic residues" evidence="1">
    <location>
        <begin position="311"/>
        <end position="352"/>
    </location>
</feature>
<sequence length="460" mass="50844">MKSPSQHHHAAAAPPPPQPETPLLHLVAAAALFEADLMPPPPPREPVVALDDEFERMSLRNYHQSPVIPYRRNHQKKSASSSSSSKNRHSSNKTSISPSPLKQPAFAAPPAPTVRLLNYFDSENRGRSTNAAAVEAGAYSFGKSISQEERSDTYSLQKSEFASSSAWKKYDWFNKSSPSEDTDTFQKSPFYKKFEFVSKSKQDYFPSDSEFNVKIEVADDASNPKQHHSNKSAYDNSKIEKLSMVVAEAAAAADAPNPTLHHLKKSELPSQANSNDKMKSKVVEDSHLPPKKKPSFAFASPINPKIPLLKPKLEQPDAAEKKSNPAESDAAKIKIEPKEVKEEVQNPKKDADLTGNDGEATRVWNLRPRIPKGKGKAVTQTQTKSGGASKSGVEKMAKLSISISLTKEEIEEDIFALTGAKPARRPKKRPRNVQKQLDIVFPGLWLMSISKDTYKVSEKK</sequence>
<evidence type="ECO:0000256" key="1">
    <source>
        <dbReference type="SAM" id="MobiDB-lite"/>
    </source>
</evidence>
<reference evidence="2" key="1">
    <citation type="submission" date="2018-01" db="EMBL/GenBank/DDBJ databases">
        <authorList>
            <person name="Mao J.F."/>
        </authorList>
    </citation>
    <scope>NUCLEOTIDE SEQUENCE</scope>
    <source>
        <strain evidence="2">Huo1</strain>
        <tissue evidence="2">Leaf</tissue>
    </source>
</reference>
<feature type="compositionally biased region" description="Basic residues" evidence="1">
    <location>
        <begin position="1"/>
        <end position="10"/>
    </location>
</feature>
<dbReference type="AlphaFoldDB" id="A0A8X8YIW7"/>
<comment type="caution">
    <text evidence="2">The sequence shown here is derived from an EMBL/GenBank/DDBJ whole genome shotgun (WGS) entry which is preliminary data.</text>
</comment>
<evidence type="ECO:0000313" key="2">
    <source>
        <dbReference type="EMBL" id="KAG6432309.1"/>
    </source>
</evidence>
<organism evidence="2">
    <name type="scientific">Salvia splendens</name>
    <name type="common">Scarlet sage</name>
    <dbReference type="NCBI Taxonomy" id="180675"/>
    <lineage>
        <taxon>Eukaryota</taxon>
        <taxon>Viridiplantae</taxon>
        <taxon>Streptophyta</taxon>
        <taxon>Embryophyta</taxon>
        <taxon>Tracheophyta</taxon>
        <taxon>Spermatophyta</taxon>
        <taxon>Magnoliopsida</taxon>
        <taxon>eudicotyledons</taxon>
        <taxon>Gunneridae</taxon>
        <taxon>Pentapetalae</taxon>
        <taxon>asterids</taxon>
        <taxon>lamiids</taxon>
        <taxon>Lamiales</taxon>
        <taxon>Lamiaceae</taxon>
        <taxon>Nepetoideae</taxon>
        <taxon>Mentheae</taxon>
        <taxon>Salviinae</taxon>
        <taxon>Salvia</taxon>
        <taxon>Salvia subgen. Calosphace</taxon>
        <taxon>core Calosphace</taxon>
    </lineage>
</organism>
<dbReference type="PANTHER" id="PTHR33130">
    <property type="entry name" value="PUTATIVE (DUF1639)-RELATED"/>
    <property type="match status" value="1"/>
</dbReference>